<dbReference type="SUPFAM" id="SSF54862">
    <property type="entry name" value="4Fe-4S ferredoxins"/>
    <property type="match status" value="1"/>
</dbReference>
<evidence type="ECO:0000259" key="11">
    <source>
        <dbReference type="PROSITE" id="PS51379"/>
    </source>
</evidence>
<dbReference type="FunFam" id="3.30.70.20:FF:000010">
    <property type="entry name" value="Respiratory nitrate reductase beta subunit"/>
    <property type="match status" value="1"/>
</dbReference>
<dbReference type="Gene3D" id="3.30.70.20">
    <property type="match status" value="3"/>
</dbReference>
<keyword evidence="7" id="KW-0677">Repeat</keyword>
<evidence type="ECO:0000256" key="1">
    <source>
        <dbReference type="ARBA" id="ARBA00001927"/>
    </source>
</evidence>
<dbReference type="InterPro" id="IPR017896">
    <property type="entry name" value="4Fe4S_Fe-S-bd"/>
</dbReference>
<gene>
    <name evidence="12" type="ordered locus">Cwoe_1490</name>
</gene>
<name>D3EZU2_CONWI</name>
<comment type="cofactor">
    <cofactor evidence="2">
        <name>[4Fe-4S] cluster</name>
        <dbReference type="ChEBI" id="CHEBI:49883"/>
    </cofactor>
</comment>
<evidence type="ECO:0000256" key="2">
    <source>
        <dbReference type="ARBA" id="ARBA00001966"/>
    </source>
</evidence>
<evidence type="ECO:0000256" key="9">
    <source>
        <dbReference type="ARBA" id="ARBA00023004"/>
    </source>
</evidence>
<reference evidence="13" key="2">
    <citation type="submission" date="2010-01" db="EMBL/GenBank/DDBJ databases">
        <title>The complete genome of Conexibacter woesei DSM 14684.</title>
        <authorList>
            <consortium name="US DOE Joint Genome Institute (JGI-PGF)"/>
            <person name="Lucas S."/>
            <person name="Copeland A."/>
            <person name="Lapidus A."/>
            <person name="Glavina del Rio T."/>
            <person name="Dalin E."/>
            <person name="Tice H."/>
            <person name="Bruce D."/>
            <person name="Goodwin L."/>
            <person name="Pitluck S."/>
            <person name="Kyrpides N."/>
            <person name="Mavromatis K."/>
            <person name="Ivanova N."/>
            <person name="Mikhailova N."/>
            <person name="Chertkov O."/>
            <person name="Brettin T."/>
            <person name="Detter J.C."/>
            <person name="Han C."/>
            <person name="Larimer F."/>
            <person name="Land M."/>
            <person name="Hauser L."/>
            <person name="Markowitz V."/>
            <person name="Cheng J.-F."/>
            <person name="Hugenholtz P."/>
            <person name="Woyke T."/>
            <person name="Wu D."/>
            <person name="Pukall R."/>
            <person name="Steenblock K."/>
            <person name="Schneider S."/>
            <person name="Klenk H.-P."/>
            <person name="Eisen J.A."/>
        </authorList>
    </citation>
    <scope>NUCLEOTIDE SEQUENCE [LARGE SCALE GENOMIC DNA]</scope>
    <source>
        <strain evidence="13">DSM 14684 / CIP 108061 / JCM 11494 / NBRC 100937 / ID131577</strain>
    </source>
</reference>
<dbReference type="GO" id="GO:0016020">
    <property type="term" value="C:membrane"/>
    <property type="evidence" value="ECO:0007669"/>
    <property type="project" value="TreeGrafter"/>
</dbReference>
<keyword evidence="5" id="KW-0004">4Fe-4S</keyword>
<dbReference type="EMBL" id="CP001854">
    <property type="protein sequence ID" value="ADB49918.1"/>
    <property type="molecule type" value="Genomic_DNA"/>
</dbReference>
<evidence type="ECO:0000256" key="5">
    <source>
        <dbReference type="ARBA" id="ARBA00022485"/>
    </source>
</evidence>
<dbReference type="PROSITE" id="PS51379">
    <property type="entry name" value="4FE4S_FER_2"/>
    <property type="match status" value="3"/>
</dbReference>
<keyword evidence="8" id="KW-0249">Electron transport</keyword>
<dbReference type="GO" id="GO:0009325">
    <property type="term" value="C:nitrate reductase complex"/>
    <property type="evidence" value="ECO:0007669"/>
    <property type="project" value="InterPro"/>
</dbReference>
<proteinExistence type="predicted"/>
<dbReference type="PANTHER" id="PTHR43518">
    <property type="entry name" value="NITRATE REDUCTASE BETA SUBUNIT"/>
    <property type="match status" value="1"/>
</dbReference>
<dbReference type="GO" id="GO:0030313">
    <property type="term" value="C:cell envelope"/>
    <property type="evidence" value="ECO:0007669"/>
    <property type="project" value="UniProtKB-SubCell"/>
</dbReference>
<dbReference type="NCBIfam" id="TIGR01660">
    <property type="entry name" value="narH"/>
    <property type="match status" value="1"/>
</dbReference>
<evidence type="ECO:0000256" key="10">
    <source>
        <dbReference type="ARBA" id="ARBA00023014"/>
    </source>
</evidence>
<dbReference type="eggNOG" id="COG1140">
    <property type="taxonomic scope" value="Bacteria"/>
</dbReference>
<keyword evidence="13" id="KW-1185">Reference proteome</keyword>
<dbReference type="GO" id="GO:0046872">
    <property type="term" value="F:metal ion binding"/>
    <property type="evidence" value="ECO:0007669"/>
    <property type="project" value="UniProtKB-KW"/>
</dbReference>
<dbReference type="GO" id="GO:0008940">
    <property type="term" value="F:nitrate reductase activity"/>
    <property type="evidence" value="ECO:0007669"/>
    <property type="project" value="InterPro"/>
</dbReference>
<evidence type="ECO:0000256" key="8">
    <source>
        <dbReference type="ARBA" id="ARBA00022982"/>
    </source>
</evidence>
<dbReference type="GO" id="GO:0051539">
    <property type="term" value="F:4 iron, 4 sulfur cluster binding"/>
    <property type="evidence" value="ECO:0007669"/>
    <property type="project" value="UniProtKB-KW"/>
</dbReference>
<dbReference type="Pfam" id="PF13247">
    <property type="entry name" value="Fer4_11"/>
    <property type="match status" value="1"/>
</dbReference>
<dbReference type="OrthoDB" id="9779457at2"/>
<sequence length="519" mass="57754">MHVKAQMGMVMNLDKCIGCHTCSVTCKQVWTNRPGTEYVWFNNVETKPGVGYPQRWADQERWNGGWTLDRKGRLKLKAGGQAKKLLRIFANPDMPEIDDYYEPWTYDFGSLIDAPLSDVDPVATPMSQLTGDRLAPRWGPNWDDGLAGGPGHAESDPHLQGLQEQVKMEYEQAFYFFLPRICEHCMNPSCVASCPSGAMYKREEDGIVLVDQERCRGWRYCVSGCPYKKVYFNHGTGKAEKCTLCYPRIEQGQPTICSETCVGRIRYLGLVLYDADRVEEAASVADERELLHAQRAIMLDPDDPEVRAQARRDGIPEDWLDAASRSPVYTLAIRHGVALPLHPEYRTLPMVWYVPPLSPIVNTLETDGFEADPDDVFPAIDHMRIPTAYLANLLAAGDTEVVRDVLHRLAAMRAYMRKRDVLGSAEESIAEAVGMTGADLEELYRLLAIAKYHDRYVIPLAHTEIAAALTEQQGTCGLDFAGGPGNCGATTAAADPEETPMDRFMLSVTKVDGARGATP</sequence>
<accession>D3EZU2</accession>
<dbReference type="RefSeq" id="WP_012932969.1">
    <property type="nucleotide sequence ID" value="NC_013739.1"/>
</dbReference>
<dbReference type="InterPro" id="IPR006547">
    <property type="entry name" value="NO3_Rdtase_bsu"/>
</dbReference>
<keyword evidence="6" id="KW-0479">Metal-binding</keyword>
<evidence type="ECO:0000256" key="7">
    <source>
        <dbReference type="ARBA" id="ARBA00022737"/>
    </source>
</evidence>
<keyword evidence="10" id="KW-0411">Iron-sulfur</keyword>
<dbReference type="GO" id="GO:0042126">
    <property type="term" value="P:nitrate metabolic process"/>
    <property type="evidence" value="ECO:0007669"/>
    <property type="project" value="InterPro"/>
</dbReference>
<keyword evidence="9" id="KW-0408">Iron</keyword>
<dbReference type="GO" id="GO:0009061">
    <property type="term" value="P:anaerobic respiration"/>
    <property type="evidence" value="ECO:0007669"/>
    <property type="project" value="TreeGrafter"/>
</dbReference>
<dbReference type="Pfam" id="PF14711">
    <property type="entry name" value="Nitr_red_bet_C"/>
    <property type="match status" value="1"/>
</dbReference>
<dbReference type="HOGENOM" id="CLU_043374_5_2_11"/>
<reference evidence="12 13" key="1">
    <citation type="journal article" date="2010" name="Stand. Genomic Sci.">
        <title>Complete genome sequence of Conexibacter woesei type strain (ID131577).</title>
        <authorList>
            <person name="Pukall R."/>
            <person name="Lapidus A."/>
            <person name="Glavina Del Rio T."/>
            <person name="Copeland A."/>
            <person name="Tice H."/>
            <person name="Cheng J.-F."/>
            <person name="Lucas S."/>
            <person name="Chen F."/>
            <person name="Nolan M."/>
            <person name="Bruce D."/>
            <person name="Goodwin L."/>
            <person name="Pitluck S."/>
            <person name="Mavromatis K."/>
            <person name="Ivanova N."/>
            <person name="Ovchinnikova G."/>
            <person name="Pati A."/>
            <person name="Chen A."/>
            <person name="Palaniappan K."/>
            <person name="Land M."/>
            <person name="Hauser L."/>
            <person name="Chang Y.-J."/>
            <person name="Jeffries C.D."/>
            <person name="Chain P."/>
            <person name="Meincke L."/>
            <person name="Sims D."/>
            <person name="Brettin T."/>
            <person name="Detter J.C."/>
            <person name="Rohde M."/>
            <person name="Goeker M."/>
            <person name="Bristow J."/>
            <person name="Eisen J.A."/>
            <person name="Markowitz V."/>
            <person name="Kyrpides N.C."/>
            <person name="Klenk H.-P."/>
            <person name="Hugenholtz P."/>
        </authorList>
    </citation>
    <scope>NUCLEOTIDE SEQUENCE [LARGE SCALE GENOMIC DNA]</scope>
    <source>
        <strain evidence="13">DSM 14684 / CIP 108061 / JCM 11494 / NBRC 100937 / ID131577</strain>
    </source>
</reference>
<dbReference type="FunFam" id="3.30.70.20:FF:000008">
    <property type="entry name" value="Respiratory nitrate reductase beta subunit"/>
    <property type="match status" value="1"/>
</dbReference>
<dbReference type="AlphaFoldDB" id="D3EZU2"/>
<feature type="domain" description="4Fe-4S ferredoxin-type" evidence="11">
    <location>
        <begin position="173"/>
        <end position="204"/>
    </location>
</feature>
<comment type="cofactor">
    <cofactor evidence="1">
        <name>[3Fe-4S] cluster</name>
        <dbReference type="ChEBI" id="CHEBI:21137"/>
    </cofactor>
</comment>
<evidence type="ECO:0000256" key="4">
    <source>
        <dbReference type="ARBA" id="ARBA00022448"/>
    </source>
</evidence>
<evidence type="ECO:0000313" key="13">
    <source>
        <dbReference type="Proteomes" id="UP000008229"/>
    </source>
</evidence>
<evidence type="ECO:0000313" key="12">
    <source>
        <dbReference type="EMBL" id="ADB49918.1"/>
    </source>
</evidence>
<protein>
    <submittedName>
        <fullName evidence="12">Nitrate reductase, beta subunit</fullName>
    </submittedName>
</protein>
<dbReference type="GO" id="GO:0009055">
    <property type="term" value="F:electron transfer activity"/>
    <property type="evidence" value="ECO:0007669"/>
    <property type="project" value="TreeGrafter"/>
</dbReference>
<dbReference type="STRING" id="469383.Cwoe_1490"/>
<dbReference type="PANTHER" id="PTHR43518:SF1">
    <property type="entry name" value="RESPIRATORY NITRATE REDUCTASE 1 BETA CHAIN"/>
    <property type="match status" value="1"/>
</dbReference>
<feature type="domain" description="4Fe-4S ferredoxin-type" evidence="11">
    <location>
        <begin position="7"/>
        <end position="35"/>
    </location>
</feature>
<feature type="domain" description="4Fe-4S ferredoxin-type" evidence="11">
    <location>
        <begin position="206"/>
        <end position="235"/>
    </location>
</feature>
<evidence type="ECO:0000256" key="6">
    <source>
        <dbReference type="ARBA" id="ARBA00022723"/>
    </source>
</evidence>
<dbReference type="Proteomes" id="UP000008229">
    <property type="component" value="Chromosome"/>
</dbReference>
<organism evidence="12 13">
    <name type="scientific">Conexibacter woesei (strain DSM 14684 / CCUG 47730 / CIP 108061 / JCM 11494 / NBRC 100937 / ID131577)</name>
    <dbReference type="NCBI Taxonomy" id="469383"/>
    <lineage>
        <taxon>Bacteria</taxon>
        <taxon>Bacillati</taxon>
        <taxon>Actinomycetota</taxon>
        <taxon>Thermoleophilia</taxon>
        <taxon>Solirubrobacterales</taxon>
        <taxon>Conexibacteraceae</taxon>
        <taxon>Conexibacter</taxon>
    </lineage>
</organism>
<comment type="subcellular location">
    <subcellularLocation>
        <location evidence="3">Cell envelope</location>
    </subcellularLocation>
</comment>
<dbReference type="InterPro" id="IPR038262">
    <property type="entry name" value="Nitr_red_bet_C_sf"/>
</dbReference>
<keyword evidence="4" id="KW-0813">Transport</keyword>
<dbReference type="Gene3D" id="1.10.3650.10">
    <property type="entry name" value="nitrate reductase domain like"/>
    <property type="match status" value="1"/>
</dbReference>
<evidence type="ECO:0000256" key="3">
    <source>
        <dbReference type="ARBA" id="ARBA00004196"/>
    </source>
</evidence>
<dbReference type="KEGG" id="cwo:Cwoe_1490"/>
<dbReference type="InterPro" id="IPR029263">
    <property type="entry name" value="Nitr_red_bet_C"/>
</dbReference>